<name>A0A1X7GYX6_TRICW</name>
<feature type="compositionally biased region" description="Basic and acidic residues" evidence="1">
    <location>
        <begin position="27"/>
        <end position="41"/>
    </location>
</feature>
<keyword evidence="3" id="KW-1185">Reference proteome</keyword>
<dbReference type="EMBL" id="FXAH01000019">
    <property type="protein sequence ID" value="SMF76755.1"/>
    <property type="molecule type" value="Genomic_DNA"/>
</dbReference>
<proteinExistence type="predicted"/>
<reference evidence="3" key="1">
    <citation type="submission" date="2017-04" db="EMBL/GenBank/DDBJ databases">
        <authorList>
            <person name="Varghese N."/>
            <person name="Submissions S."/>
        </authorList>
    </citation>
    <scope>NUCLEOTIDE SEQUENCE [LARGE SCALE GENOMIC DNA]</scope>
    <source>
        <strain evidence="3">Ballard 720</strain>
    </source>
</reference>
<gene>
    <name evidence="2" type="ORF">SAMN06295900_11969</name>
</gene>
<dbReference type="Proteomes" id="UP000192911">
    <property type="component" value="Unassembled WGS sequence"/>
</dbReference>
<evidence type="ECO:0000313" key="2">
    <source>
        <dbReference type="EMBL" id="SMF76755.1"/>
    </source>
</evidence>
<evidence type="ECO:0000256" key="1">
    <source>
        <dbReference type="SAM" id="MobiDB-lite"/>
    </source>
</evidence>
<dbReference type="AlphaFoldDB" id="A0A1X7GYX6"/>
<organism evidence="2 3">
    <name type="scientific">Trinickia caryophylli</name>
    <name type="common">Paraburkholderia caryophylli</name>
    <dbReference type="NCBI Taxonomy" id="28094"/>
    <lineage>
        <taxon>Bacteria</taxon>
        <taxon>Pseudomonadati</taxon>
        <taxon>Pseudomonadota</taxon>
        <taxon>Betaproteobacteria</taxon>
        <taxon>Burkholderiales</taxon>
        <taxon>Burkholderiaceae</taxon>
        <taxon>Trinickia</taxon>
    </lineage>
</organism>
<feature type="compositionally biased region" description="Gly residues" evidence="1">
    <location>
        <begin position="1"/>
        <end position="20"/>
    </location>
</feature>
<protein>
    <submittedName>
        <fullName evidence="2">Uncharacterized protein</fullName>
    </submittedName>
</protein>
<accession>A0A1X7GYX6</accession>
<sequence length="62" mass="6496">MTGSDRGGWGDGECVGGPGVMPGTRCVSRERQRAQKSRGEPTHTSVVSIFPVFAQLCGTVDS</sequence>
<feature type="region of interest" description="Disordered" evidence="1">
    <location>
        <begin position="1"/>
        <end position="44"/>
    </location>
</feature>
<evidence type="ECO:0000313" key="3">
    <source>
        <dbReference type="Proteomes" id="UP000192911"/>
    </source>
</evidence>